<dbReference type="STRING" id="77044.A0A1W2TR17"/>
<evidence type="ECO:0000256" key="8">
    <source>
        <dbReference type="PIRSR" id="PIRSR602403-1"/>
    </source>
</evidence>
<evidence type="ECO:0000256" key="3">
    <source>
        <dbReference type="ARBA" id="ARBA00010617"/>
    </source>
</evidence>
<dbReference type="InterPro" id="IPR001128">
    <property type="entry name" value="Cyt_P450"/>
</dbReference>
<dbReference type="GO" id="GO:0020037">
    <property type="term" value="F:heme binding"/>
    <property type="evidence" value="ECO:0007669"/>
    <property type="project" value="InterPro"/>
</dbReference>
<dbReference type="Pfam" id="PF00067">
    <property type="entry name" value="p450"/>
    <property type="match status" value="1"/>
</dbReference>
<evidence type="ECO:0000256" key="9">
    <source>
        <dbReference type="SAM" id="Phobius"/>
    </source>
</evidence>
<dbReference type="GO" id="GO:0016020">
    <property type="term" value="C:membrane"/>
    <property type="evidence" value="ECO:0007669"/>
    <property type="project" value="UniProtKB-SubCell"/>
</dbReference>
<comment type="subcellular location">
    <subcellularLocation>
        <location evidence="2">Membrane</location>
        <topology evidence="2">Single-pass membrane protein</topology>
    </subcellularLocation>
</comment>
<evidence type="ECO:0000256" key="7">
    <source>
        <dbReference type="ARBA" id="ARBA00023033"/>
    </source>
</evidence>
<dbReference type="CDD" id="cd11041">
    <property type="entry name" value="CYP503A1-like"/>
    <property type="match status" value="1"/>
</dbReference>
<dbReference type="GO" id="GO:0004497">
    <property type="term" value="F:monooxygenase activity"/>
    <property type="evidence" value="ECO:0007669"/>
    <property type="project" value="UniProtKB-KW"/>
</dbReference>
<dbReference type="SUPFAM" id="SSF48264">
    <property type="entry name" value="Cytochrome P450"/>
    <property type="match status" value="1"/>
</dbReference>
<dbReference type="PANTHER" id="PTHR46206:SF6">
    <property type="entry name" value="CYTOCHROME P450 MONOOXYGENASE AN1598-RELATED"/>
    <property type="match status" value="1"/>
</dbReference>
<keyword evidence="9" id="KW-0472">Membrane</keyword>
<proteinExistence type="inferred from homology"/>
<keyword evidence="7" id="KW-0503">Monooxygenase</keyword>
<dbReference type="GO" id="GO:0005506">
    <property type="term" value="F:iron ion binding"/>
    <property type="evidence" value="ECO:0007669"/>
    <property type="project" value="InterPro"/>
</dbReference>
<organism evidence="10">
    <name type="scientific">Rosellinia necatrix</name>
    <name type="common">White root-rot fungus</name>
    <dbReference type="NCBI Taxonomy" id="77044"/>
    <lineage>
        <taxon>Eukaryota</taxon>
        <taxon>Fungi</taxon>
        <taxon>Dikarya</taxon>
        <taxon>Ascomycota</taxon>
        <taxon>Pezizomycotina</taxon>
        <taxon>Sordariomycetes</taxon>
        <taxon>Xylariomycetidae</taxon>
        <taxon>Xylariales</taxon>
        <taxon>Xylariaceae</taxon>
        <taxon>Rosellinia</taxon>
    </lineage>
</organism>
<dbReference type="Gene3D" id="1.10.630.10">
    <property type="entry name" value="Cytochrome P450"/>
    <property type="match status" value="1"/>
</dbReference>
<comment type="similarity">
    <text evidence="3">Belongs to the cytochrome P450 family.</text>
</comment>
<evidence type="ECO:0000256" key="5">
    <source>
        <dbReference type="ARBA" id="ARBA00023002"/>
    </source>
</evidence>
<gene>
    <name evidence="10" type="ORF">SAMD00023353_5500640</name>
</gene>
<keyword evidence="5" id="KW-0560">Oxidoreductase</keyword>
<evidence type="ECO:0000313" key="11">
    <source>
        <dbReference type="Proteomes" id="UP000054516"/>
    </source>
</evidence>
<reference evidence="10" key="1">
    <citation type="submission" date="2016-03" db="EMBL/GenBank/DDBJ databases">
        <title>Draft genome sequence of Rosellinia necatrix.</title>
        <authorList>
            <person name="Kanematsu S."/>
        </authorList>
    </citation>
    <scope>NUCLEOTIDE SEQUENCE [LARGE SCALE GENOMIC DNA]</scope>
    <source>
        <strain evidence="10">W97</strain>
    </source>
</reference>
<accession>A0A1W2TR17</accession>
<dbReference type="InterPro" id="IPR002403">
    <property type="entry name" value="Cyt_P450_E_grp-IV"/>
</dbReference>
<evidence type="ECO:0000313" key="10">
    <source>
        <dbReference type="EMBL" id="GAP90880.1"/>
    </source>
</evidence>
<protein>
    <submittedName>
        <fullName evidence="10">Putative cytochrome P450 oxidoreductase</fullName>
    </submittedName>
</protein>
<keyword evidence="11" id="KW-1185">Reference proteome</keyword>
<keyword evidence="9" id="KW-1133">Transmembrane helix</keyword>
<dbReference type="OMA" id="KMTPLAN"/>
<dbReference type="AlphaFoldDB" id="A0A1W2TR17"/>
<dbReference type="InterPro" id="IPR036396">
    <property type="entry name" value="Cyt_P450_sf"/>
</dbReference>
<evidence type="ECO:0000256" key="6">
    <source>
        <dbReference type="ARBA" id="ARBA00023004"/>
    </source>
</evidence>
<evidence type="ECO:0000256" key="4">
    <source>
        <dbReference type="ARBA" id="ARBA00022723"/>
    </source>
</evidence>
<dbReference type="GO" id="GO:0016705">
    <property type="term" value="F:oxidoreductase activity, acting on paired donors, with incorporation or reduction of molecular oxygen"/>
    <property type="evidence" value="ECO:0007669"/>
    <property type="project" value="InterPro"/>
</dbReference>
<dbReference type="EMBL" id="DF977500">
    <property type="protein sequence ID" value="GAP90880.1"/>
    <property type="molecule type" value="Genomic_DNA"/>
</dbReference>
<keyword evidence="8" id="KW-0349">Heme</keyword>
<dbReference type="PANTHER" id="PTHR46206">
    <property type="entry name" value="CYTOCHROME P450"/>
    <property type="match status" value="1"/>
</dbReference>
<sequence length="531" mass="60465">MWNIQNNIIEPYQVIRQSIAPLKLSRWQMVKLVVKAVAADFPTSIWVFIASAVFLLTLYLKTRPRVKIPHDLPVVRGRDSHFEDVLKEGRKKYPDTPFLAKNNRHSFIIFPPKCFDELKRLPEHTASAKAFFHAANYGDWTFIGTETQTLLKTIIADLTRSMPARVLNRQQDCRIAFESIIGYCPEWKEFNLLMSTFKIVAKVNACSFVGRELGTNENWVKAVMMSPLVIHVAVTLMNACPPLLRPLLSPLAFLPTMKNQWDMKRLLTPMIKEDIKTFEATEDKKELLRPKYEGKIPFTAMLLSRYKGSQASIQQLVEDYILVSFDSTPSTASALYHVLCELSIRPEAVDILRRELSEIMVDGKLPSTHLQELKRMDSFLRESFRMHPVSLFSLQRVTEKPVKLSAGPEIPAGAIIGVDAAAINRSPELWENPDEFDMNRFYNLRQNNGNENKFHFLTTGSDSPGWGDGTQACPGRFFATSTIKIALAYIIQHYDIKMREGDYPAKMTPLANGTWAPDTTTTVYLKSRADI</sequence>
<dbReference type="PRINTS" id="PR00465">
    <property type="entry name" value="EP450IV"/>
</dbReference>
<comment type="cofactor">
    <cofactor evidence="1 8">
        <name>heme</name>
        <dbReference type="ChEBI" id="CHEBI:30413"/>
    </cofactor>
</comment>
<keyword evidence="4 8" id="KW-0479">Metal-binding</keyword>
<feature type="binding site" description="axial binding residue" evidence="8">
    <location>
        <position position="473"/>
    </location>
    <ligand>
        <name>heme</name>
        <dbReference type="ChEBI" id="CHEBI:30413"/>
    </ligand>
    <ligandPart>
        <name>Fe</name>
        <dbReference type="ChEBI" id="CHEBI:18248"/>
    </ligandPart>
</feature>
<name>A0A1W2TR17_ROSNE</name>
<dbReference type="OrthoDB" id="1844152at2759"/>
<feature type="transmembrane region" description="Helical" evidence="9">
    <location>
        <begin position="41"/>
        <end position="60"/>
    </location>
</feature>
<dbReference type="Proteomes" id="UP000054516">
    <property type="component" value="Unassembled WGS sequence"/>
</dbReference>
<keyword evidence="6 8" id="KW-0408">Iron</keyword>
<keyword evidence="9" id="KW-0812">Transmembrane</keyword>
<evidence type="ECO:0000256" key="2">
    <source>
        <dbReference type="ARBA" id="ARBA00004167"/>
    </source>
</evidence>
<evidence type="ECO:0000256" key="1">
    <source>
        <dbReference type="ARBA" id="ARBA00001971"/>
    </source>
</evidence>